<dbReference type="EMBL" id="PVNH01000014">
    <property type="protein sequence ID" value="PRX43640.1"/>
    <property type="molecule type" value="Genomic_DNA"/>
</dbReference>
<proteinExistence type="predicted"/>
<protein>
    <submittedName>
        <fullName evidence="2">Uncharacterized protein</fullName>
    </submittedName>
</protein>
<dbReference type="Proteomes" id="UP000238362">
    <property type="component" value="Unassembled WGS sequence"/>
</dbReference>
<reference evidence="2 3" key="1">
    <citation type="submission" date="2018-03" db="EMBL/GenBank/DDBJ databases">
        <title>Genomic Encyclopedia of Type Strains, Phase III (KMG-III): the genomes of soil and plant-associated and newly described type strains.</title>
        <authorList>
            <person name="Whitman W."/>
        </authorList>
    </citation>
    <scope>NUCLEOTIDE SEQUENCE [LARGE SCALE GENOMIC DNA]</scope>
    <source>
        <strain evidence="2 3">CGMCC 4.7125</strain>
    </source>
</reference>
<accession>A0A2T0LL04</accession>
<evidence type="ECO:0000313" key="2">
    <source>
        <dbReference type="EMBL" id="PRX43640.1"/>
    </source>
</evidence>
<evidence type="ECO:0000256" key="1">
    <source>
        <dbReference type="SAM" id="MobiDB-lite"/>
    </source>
</evidence>
<name>A0A2T0LL04_9PSEU</name>
<evidence type="ECO:0000313" key="3">
    <source>
        <dbReference type="Proteomes" id="UP000238362"/>
    </source>
</evidence>
<dbReference type="RefSeq" id="WP_106182218.1">
    <property type="nucleotide sequence ID" value="NZ_PVNH01000014.1"/>
</dbReference>
<sequence length="100" mass="10488">MRRDGPPLFRCGSSSATDHPPLARHTPLPEWHWNGPPRHGVTFRGTIAEWSLDAVGLLAAVLTGAAAEHGVTTPVLLTVGRDDLPPGFAGVSSLPPPARA</sequence>
<feature type="region of interest" description="Disordered" evidence="1">
    <location>
        <begin position="1"/>
        <end position="31"/>
    </location>
</feature>
<keyword evidence="3" id="KW-1185">Reference proteome</keyword>
<comment type="caution">
    <text evidence="2">The sequence shown here is derived from an EMBL/GenBank/DDBJ whole genome shotgun (WGS) entry which is preliminary data.</text>
</comment>
<dbReference type="OrthoDB" id="3617561at2"/>
<dbReference type="AlphaFoldDB" id="A0A2T0LL04"/>
<organism evidence="2 3">
    <name type="scientific">Prauserella shujinwangii</name>
    <dbReference type="NCBI Taxonomy" id="1453103"/>
    <lineage>
        <taxon>Bacteria</taxon>
        <taxon>Bacillati</taxon>
        <taxon>Actinomycetota</taxon>
        <taxon>Actinomycetes</taxon>
        <taxon>Pseudonocardiales</taxon>
        <taxon>Pseudonocardiaceae</taxon>
        <taxon>Prauserella</taxon>
    </lineage>
</organism>
<gene>
    <name evidence="2" type="ORF">B0I33_114101</name>
</gene>